<evidence type="ECO:0000256" key="7">
    <source>
        <dbReference type="ARBA" id="ARBA00022737"/>
    </source>
</evidence>
<evidence type="ECO:0000256" key="9">
    <source>
        <dbReference type="ARBA" id="ARBA00023008"/>
    </source>
</evidence>
<dbReference type="PANTHER" id="PTHR11709">
    <property type="entry name" value="MULTI-COPPER OXIDASE"/>
    <property type="match status" value="1"/>
</dbReference>
<keyword evidence="5" id="KW-0479">Metal-binding</keyword>
<dbReference type="GO" id="GO:0052716">
    <property type="term" value="F:hydroquinone:oxygen oxidoreductase activity"/>
    <property type="evidence" value="ECO:0007669"/>
    <property type="project" value="UniProtKB-EC"/>
</dbReference>
<dbReference type="FunFam" id="2.60.40.420:FF:000021">
    <property type="entry name" value="Extracellular dihydrogeodin oxidase/laccase"/>
    <property type="match status" value="1"/>
</dbReference>
<dbReference type="AlphaFoldDB" id="T5ADZ2"/>
<keyword evidence="11" id="KW-0325">Glycoprotein</keyword>
<keyword evidence="10" id="KW-1015">Disulfide bond</keyword>
<comment type="catalytic activity">
    <reaction evidence="1">
        <text>4 hydroquinone + O2 = 4 benzosemiquinone + 2 H2O</text>
        <dbReference type="Rhea" id="RHEA:11276"/>
        <dbReference type="ChEBI" id="CHEBI:15377"/>
        <dbReference type="ChEBI" id="CHEBI:15379"/>
        <dbReference type="ChEBI" id="CHEBI:17594"/>
        <dbReference type="ChEBI" id="CHEBI:17977"/>
        <dbReference type="EC" id="1.10.3.2"/>
    </reaction>
</comment>
<evidence type="ECO:0000256" key="4">
    <source>
        <dbReference type="ARBA" id="ARBA00012297"/>
    </source>
</evidence>
<evidence type="ECO:0000256" key="3">
    <source>
        <dbReference type="ARBA" id="ARBA00010609"/>
    </source>
</evidence>
<dbReference type="InterPro" id="IPR045087">
    <property type="entry name" value="Cu-oxidase_fam"/>
</dbReference>
<comment type="cofactor">
    <cofactor evidence="2">
        <name>Cu cation</name>
        <dbReference type="ChEBI" id="CHEBI:23378"/>
    </cofactor>
</comment>
<keyword evidence="12" id="KW-0439">Lignin degradation</keyword>
<dbReference type="OrthoDB" id="2121828at2759"/>
<dbReference type="HOGENOM" id="CLU_006504_3_2_1"/>
<dbReference type="InterPro" id="IPR001117">
    <property type="entry name" value="Cu-oxidase_2nd"/>
</dbReference>
<feature type="domain" description="Plastocyanin-like" evidence="14">
    <location>
        <begin position="345"/>
        <end position="488"/>
    </location>
</feature>
<dbReference type="FunFam" id="2.60.40.420:FF:000038">
    <property type="entry name" value="Extracellular dihydrogeodin oxidase/laccase"/>
    <property type="match status" value="1"/>
</dbReference>
<evidence type="ECO:0000313" key="17">
    <source>
        <dbReference type="EMBL" id="EQL00804.1"/>
    </source>
</evidence>
<evidence type="ECO:0000256" key="5">
    <source>
        <dbReference type="ARBA" id="ARBA00022723"/>
    </source>
</evidence>
<dbReference type="eggNOG" id="KOG1263">
    <property type="taxonomic scope" value="Eukaryota"/>
</dbReference>
<dbReference type="GO" id="GO:0046274">
    <property type="term" value="P:lignin catabolic process"/>
    <property type="evidence" value="ECO:0007669"/>
    <property type="project" value="UniProtKB-KW"/>
</dbReference>
<dbReference type="InterPro" id="IPR011707">
    <property type="entry name" value="Cu-oxidase-like_N"/>
</dbReference>
<name>T5ADZ2_OPHSC</name>
<dbReference type="InterPro" id="IPR008972">
    <property type="entry name" value="Cupredoxin"/>
</dbReference>
<dbReference type="Pfam" id="PF07732">
    <property type="entry name" value="Cu-oxidase_3"/>
    <property type="match status" value="1"/>
</dbReference>
<sequence length="709" mass="78462">MPDDLLFLSERGCPLQDLRHLVELGCLPQDIRDLAEMGYFPDDIQSLTEFDFLPNGLQYLMELDCGPEDFRFLAEMGYRSEHFEYLVEQGYHYEVIQYLVQQRYPPTGLQDLAGPGSLFGGGGPGGFGSPLDGGLNGPGLLPEGYRPGNLAEPGYRPEDTPGPRYPLESMGDFRHGGGHACWGNTAKTRSKWCNFSINTDYTSQAPDTGVTREYWLDISDVMIAPDGVPRTAMAVNGSIPGPTLFADWGDAVVVHVTNSLYTSRNGTSIHFHGIRQLFTNQNDGVPSITECPAAVGESTTYTWRALQYGSTWYHSHFALQAWQGVFGGIVINGPATSNYDEDLGVVFLNDWDHQTVDELYGTAATQGPPVLINALINGTNVFNDGGQRLNIPFTRGKSHRLRLVNAAIDTHFKFTIDNHRLTVIAADLVPIRPYSTNVINIGISQRYDVIVSADQDHVAENFWMRAIPQSSCSRVNNTDNVRAIVHYGDRPSTPSTLGHDSTDSCDDENGNLSPHITRDLTPTQITTSEFVNLTTIAGLFKWTLNSTTMVVDWGNPTLQQVRGRVTSFERSNAVIQLPAANQLFSMAIETTLPIPHPIHLHGHDFFVLAQGTGNYSADTPLTWRNPPRRDTAMLPANGFLVIAFETDNPGAWLLHCHIGWHTSEGFALQFVERYDEIARLTNGETLDSQCRAWNEFQDAFGIEQDDSGV</sequence>
<dbReference type="CDD" id="cd13854">
    <property type="entry name" value="CuRO_1_MaLCC_like"/>
    <property type="match status" value="1"/>
</dbReference>
<dbReference type="EC" id="1.10.3.2" evidence="4"/>
<evidence type="ECO:0000313" key="18">
    <source>
        <dbReference type="Proteomes" id="UP000019374"/>
    </source>
</evidence>
<evidence type="ECO:0000256" key="10">
    <source>
        <dbReference type="ARBA" id="ARBA00023157"/>
    </source>
</evidence>
<dbReference type="CDD" id="cd13880">
    <property type="entry name" value="CuRO_2_MaLCC_like"/>
    <property type="match status" value="1"/>
</dbReference>
<feature type="domain" description="Plastocyanin-like" evidence="15">
    <location>
        <begin position="556"/>
        <end position="673"/>
    </location>
</feature>
<keyword evidence="7" id="KW-0677">Repeat</keyword>
<dbReference type="EMBL" id="KE652689">
    <property type="protein sequence ID" value="EQL00804.1"/>
    <property type="molecule type" value="Genomic_DNA"/>
</dbReference>
<evidence type="ECO:0000259" key="14">
    <source>
        <dbReference type="Pfam" id="PF00394"/>
    </source>
</evidence>
<dbReference type="InterPro" id="IPR011706">
    <property type="entry name" value="Cu-oxidase_C"/>
</dbReference>
<evidence type="ECO:0000259" key="16">
    <source>
        <dbReference type="Pfam" id="PF07732"/>
    </source>
</evidence>
<dbReference type="Gene3D" id="2.60.40.420">
    <property type="entry name" value="Cupredoxins - blue copper proteins"/>
    <property type="match status" value="3"/>
</dbReference>
<dbReference type="CDD" id="cd13901">
    <property type="entry name" value="CuRO_3_MaLCC_like"/>
    <property type="match status" value="1"/>
</dbReference>
<evidence type="ECO:0000259" key="15">
    <source>
        <dbReference type="Pfam" id="PF07731"/>
    </source>
</evidence>
<evidence type="ECO:0000256" key="2">
    <source>
        <dbReference type="ARBA" id="ARBA00001935"/>
    </source>
</evidence>
<protein>
    <recommendedName>
        <fullName evidence="4">laccase</fullName>
        <ecNumber evidence="4">1.10.3.2</ecNumber>
    </recommendedName>
</protein>
<keyword evidence="6" id="KW-0732">Signal</keyword>
<dbReference type="Proteomes" id="UP000019374">
    <property type="component" value="Unassembled WGS sequence"/>
</dbReference>
<evidence type="ECO:0000256" key="6">
    <source>
        <dbReference type="ARBA" id="ARBA00022729"/>
    </source>
</evidence>
<dbReference type="GO" id="GO:0005507">
    <property type="term" value="F:copper ion binding"/>
    <property type="evidence" value="ECO:0007669"/>
    <property type="project" value="InterPro"/>
</dbReference>
<keyword evidence="8" id="KW-0560">Oxidoreductase</keyword>
<evidence type="ECO:0000256" key="13">
    <source>
        <dbReference type="SAM" id="MobiDB-lite"/>
    </source>
</evidence>
<dbReference type="FunFam" id="2.60.40.420:FF:000046">
    <property type="entry name" value="Multicopper oxidase"/>
    <property type="match status" value="1"/>
</dbReference>
<dbReference type="Pfam" id="PF00394">
    <property type="entry name" value="Cu-oxidase"/>
    <property type="match status" value="1"/>
</dbReference>
<accession>T5ADZ2</accession>
<dbReference type="PANTHER" id="PTHR11709:SF502">
    <property type="entry name" value="MULTICOPPER OXIDASE"/>
    <property type="match status" value="1"/>
</dbReference>
<evidence type="ECO:0000256" key="8">
    <source>
        <dbReference type="ARBA" id="ARBA00023002"/>
    </source>
</evidence>
<evidence type="ECO:0000256" key="11">
    <source>
        <dbReference type="ARBA" id="ARBA00023180"/>
    </source>
</evidence>
<comment type="similarity">
    <text evidence="3">Belongs to the multicopper oxidase family.</text>
</comment>
<evidence type="ECO:0000256" key="1">
    <source>
        <dbReference type="ARBA" id="ARBA00000349"/>
    </source>
</evidence>
<proteinExistence type="inferred from homology"/>
<organism evidence="17 18">
    <name type="scientific">Ophiocordyceps sinensis (strain Co18 / CGMCC 3.14243)</name>
    <name type="common">Yarsagumba caterpillar fungus</name>
    <name type="synonym">Hirsutella sinensis</name>
    <dbReference type="NCBI Taxonomy" id="911162"/>
    <lineage>
        <taxon>Eukaryota</taxon>
        <taxon>Fungi</taxon>
        <taxon>Dikarya</taxon>
        <taxon>Ascomycota</taxon>
        <taxon>Pezizomycotina</taxon>
        <taxon>Sordariomycetes</taxon>
        <taxon>Hypocreomycetidae</taxon>
        <taxon>Hypocreales</taxon>
        <taxon>Ophiocordycipitaceae</taxon>
        <taxon>Ophiocordyceps</taxon>
    </lineage>
</organism>
<feature type="domain" description="Plastocyanin-like" evidence="16">
    <location>
        <begin position="221"/>
        <end position="334"/>
    </location>
</feature>
<dbReference type="Pfam" id="PF07731">
    <property type="entry name" value="Cu-oxidase_2"/>
    <property type="match status" value="1"/>
</dbReference>
<reference evidence="17 18" key="1">
    <citation type="journal article" date="2013" name="Chin. Sci. Bull.">
        <title>Genome survey uncovers the secrets of sex and lifestyle in caterpillar fungus.</title>
        <authorList>
            <person name="Hu X."/>
            <person name="Zhang Y."/>
            <person name="Xiao G."/>
            <person name="Zheng P."/>
            <person name="Xia Y."/>
            <person name="Zhang X."/>
            <person name="St Leger R.J."/>
            <person name="Liu X."/>
            <person name="Wang C."/>
        </authorList>
    </citation>
    <scope>NUCLEOTIDE SEQUENCE [LARGE SCALE GENOMIC DNA]</scope>
    <source>
        <strain evidence="18">Co18 / CGMCC 3.14243</strain>
        <tissue evidence="17">Fruit-body</tissue>
    </source>
</reference>
<dbReference type="SUPFAM" id="SSF49503">
    <property type="entry name" value="Cupredoxins"/>
    <property type="match status" value="3"/>
</dbReference>
<gene>
    <name evidence="17" type="ORF">OCS_03492</name>
</gene>
<feature type="region of interest" description="Disordered" evidence="13">
    <location>
        <begin position="487"/>
        <end position="506"/>
    </location>
</feature>
<evidence type="ECO:0000256" key="12">
    <source>
        <dbReference type="ARBA" id="ARBA00023185"/>
    </source>
</evidence>
<keyword evidence="9" id="KW-0186">Copper</keyword>